<organism evidence="2 3">
    <name type="scientific">Marinobacter salarius</name>
    <dbReference type="NCBI Taxonomy" id="1420917"/>
    <lineage>
        <taxon>Bacteria</taxon>
        <taxon>Pseudomonadati</taxon>
        <taxon>Pseudomonadota</taxon>
        <taxon>Gammaproteobacteria</taxon>
        <taxon>Pseudomonadales</taxon>
        <taxon>Marinobacteraceae</taxon>
        <taxon>Marinobacter</taxon>
    </lineage>
</organism>
<name>A0ABY1FPA5_9GAMM</name>
<reference evidence="2 3" key="1">
    <citation type="submission" date="2016-10" db="EMBL/GenBank/DDBJ databases">
        <authorList>
            <person name="Varghese N."/>
            <person name="Submissions S."/>
        </authorList>
    </citation>
    <scope>NUCLEOTIDE SEQUENCE [LARGE SCALE GENOMIC DNA]</scope>
    <source>
        <strain evidence="2 3">DSM 26291</strain>
    </source>
</reference>
<dbReference type="Gene3D" id="1.10.10.2910">
    <property type="match status" value="1"/>
</dbReference>
<comment type="caution">
    <text evidence="2">The sequence shown here is derived from an EMBL/GenBank/DDBJ whole genome shotgun (WGS) entry which is preliminary data.</text>
</comment>
<dbReference type="PANTHER" id="PTHR43236:SF2">
    <property type="entry name" value="BLL0069 PROTEIN"/>
    <property type="match status" value="1"/>
</dbReference>
<evidence type="ECO:0000313" key="3">
    <source>
        <dbReference type="Proteomes" id="UP000199211"/>
    </source>
</evidence>
<evidence type="ECO:0000313" key="2">
    <source>
        <dbReference type="EMBL" id="SFL77069.1"/>
    </source>
</evidence>
<dbReference type="InterPro" id="IPR010359">
    <property type="entry name" value="IrrE_HExxH"/>
</dbReference>
<accession>A0ABY1FPA5</accession>
<dbReference type="RefSeq" id="WP_091642671.1">
    <property type="nucleotide sequence ID" value="NZ_FOTV01000009.1"/>
</dbReference>
<evidence type="ECO:0000259" key="1">
    <source>
        <dbReference type="Pfam" id="PF06114"/>
    </source>
</evidence>
<keyword evidence="3" id="KW-1185">Reference proteome</keyword>
<dbReference type="InterPro" id="IPR052345">
    <property type="entry name" value="Rad_response_metalloprotease"/>
</dbReference>
<sequence>MRRNITPEGLWQQMGIVSPDDVDIEVMAYFCGARVKYRELTSCAARIVGKGSKAIITVDRTASIERQRFSIAHELGHWAQDRGQVSASCRSKDLAPFKLKDYQDDREAAANRFAVELLMPAQLFMKAAQGMAVTMASASYLARQFRVSLTAASIRLVELGSFPAIVVCSNLQGYRWSWRHPELPLSVRVNRLISRHSVAHSLITNAGLASPGPVTVDAEEWVSHPGVEEYVVVEDSVRIGRGTVLSLIWWEDETSLVKLE</sequence>
<dbReference type="EMBL" id="FOTV01000009">
    <property type="protein sequence ID" value="SFL77069.1"/>
    <property type="molecule type" value="Genomic_DNA"/>
</dbReference>
<dbReference type="Proteomes" id="UP000199211">
    <property type="component" value="Unassembled WGS sequence"/>
</dbReference>
<protein>
    <recommendedName>
        <fullName evidence="1">IrrE N-terminal-like domain-containing protein</fullName>
    </recommendedName>
</protein>
<feature type="domain" description="IrrE N-terminal-like" evidence="1">
    <location>
        <begin position="53"/>
        <end position="156"/>
    </location>
</feature>
<dbReference type="Pfam" id="PF06114">
    <property type="entry name" value="Peptidase_M78"/>
    <property type="match status" value="1"/>
</dbReference>
<gene>
    <name evidence="2" type="ORF">SAMN04487868_109126</name>
</gene>
<proteinExistence type="predicted"/>
<dbReference type="PANTHER" id="PTHR43236">
    <property type="entry name" value="ANTITOXIN HIGA1"/>
    <property type="match status" value="1"/>
</dbReference>